<evidence type="ECO:0000313" key="1">
    <source>
        <dbReference type="EMBL" id="CAH1785676.1"/>
    </source>
</evidence>
<organism evidence="1 2">
    <name type="scientific">Owenia fusiformis</name>
    <name type="common">Polychaete worm</name>
    <dbReference type="NCBI Taxonomy" id="6347"/>
    <lineage>
        <taxon>Eukaryota</taxon>
        <taxon>Metazoa</taxon>
        <taxon>Spiralia</taxon>
        <taxon>Lophotrochozoa</taxon>
        <taxon>Annelida</taxon>
        <taxon>Polychaeta</taxon>
        <taxon>Sedentaria</taxon>
        <taxon>Canalipalpata</taxon>
        <taxon>Sabellida</taxon>
        <taxon>Oweniida</taxon>
        <taxon>Oweniidae</taxon>
        <taxon>Owenia</taxon>
    </lineage>
</organism>
<dbReference type="GO" id="GO:0005576">
    <property type="term" value="C:extracellular region"/>
    <property type="evidence" value="ECO:0007669"/>
    <property type="project" value="InterPro"/>
</dbReference>
<comment type="caution">
    <text evidence="1">The sequence shown here is derived from an EMBL/GenBank/DDBJ whole genome shotgun (WGS) entry which is preliminary data.</text>
</comment>
<reference evidence="1" key="1">
    <citation type="submission" date="2022-03" db="EMBL/GenBank/DDBJ databases">
        <authorList>
            <person name="Martin C."/>
        </authorList>
    </citation>
    <scope>NUCLEOTIDE SEQUENCE</scope>
</reference>
<dbReference type="InterPro" id="IPR016179">
    <property type="entry name" value="Insulin-like"/>
</dbReference>
<proteinExistence type="predicted"/>
<dbReference type="Pfam" id="PF00049">
    <property type="entry name" value="Insulin"/>
    <property type="match status" value="1"/>
</dbReference>
<protein>
    <submittedName>
        <fullName evidence="1">Uncharacterized protein</fullName>
    </submittedName>
</protein>
<gene>
    <name evidence="1" type="ORF">OFUS_LOCUS11696</name>
</gene>
<name>A0A8J1UE54_OWEFU</name>
<accession>A0A8J1UE54</accession>
<evidence type="ECO:0000313" key="2">
    <source>
        <dbReference type="Proteomes" id="UP000749559"/>
    </source>
</evidence>
<dbReference type="Gene3D" id="1.10.100.10">
    <property type="entry name" value="Insulin-like"/>
    <property type="match status" value="1"/>
</dbReference>
<dbReference type="Proteomes" id="UP000749559">
    <property type="component" value="Unassembled WGS sequence"/>
</dbReference>
<sequence>MLNMRKYLINLLRSQTLLLHILLLLTLTCHKVNGGFDHTCNYESQREGPVSTGMCGSNLGFIINLYCSNFGGIYGGTGNGKRSIQTIPLDNDMITTRYLNNLEPKPSFRSHFSISKRTAQTFLTKRFSKKGVVCECCYHQCRQRELRKFCKN</sequence>
<dbReference type="AlphaFoldDB" id="A0A8J1UE54"/>
<dbReference type="InterPro" id="IPR036438">
    <property type="entry name" value="Insulin-like_sf"/>
</dbReference>
<dbReference type="SUPFAM" id="SSF56994">
    <property type="entry name" value="Insulin-like"/>
    <property type="match status" value="1"/>
</dbReference>
<dbReference type="OrthoDB" id="6139049at2759"/>
<dbReference type="EMBL" id="CAIIXF020000006">
    <property type="protein sequence ID" value="CAH1785676.1"/>
    <property type="molecule type" value="Genomic_DNA"/>
</dbReference>
<keyword evidence="2" id="KW-1185">Reference proteome</keyword>
<dbReference type="GO" id="GO:0005179">
    <property type="term" value="F:hormone activity"/>
    <property type="evidence" value="ECO:0007669"/>
    <property type="project" value="InterPro"/>
</dbReference>
<dbReference type="PIRSF" id="PIRSF018431">
    <property type="entry name" value="Molluscan_insulin_rel_peptide"/>
    <property type="match status" value="1"/>
</dbReference>